<dbReference type="InterPro" id="IPR037056">
    <property type="entry name" value="RNase_H1_N_sf"/>
</dbReference>
<feature type="compositionally biased region" description="Basic and acidic residues" evidence="1">
    <location>
        <begin position="66"/>
        <end position="76"/>
    </location>
</feature>
<sequence length="244" mass="24583">MSQAKPRAAGPLGSLLGGLDVDQLRALIDSLNLLAEQEEDRVMWEQVGPTPPLGSPSERVSPPKSPPKEPLREPRSKTPSPKPQYKAMSVSPEPGQKPSVSAAAAADTHHGCDQNHPGTNAEQSPAGVGQGTWSQGPGKGFYNPNGGCGSGGGSGSGGSGGSGGGGGPSHPVPSGVGPEGGECNGVRWYCVTRGRAVGVFAGWNNVSPLVTGVPSAIFARYPSFSAALDAFLDASAGGHIFIVL</sequence>
<feature type="domain" description="Ribonuclease H1 N-terminal" evidence="2">
    <location>
        <begin position="188"/>
        <end position="228"/>
    </location>
</feature>
<feature type="region of interest" description="Disordered" evidence="1">
    <location>
        <begin position="42"/>
        <end position="178"/>
    </location>
</feature>
<dbReference type="InParanoid" id="S8E597"/>
<gene>
    <name evidence="3" type="ORF">FOMPIDRAFT_1050221</name>
</gene>
<accession>S8E597</accession>
<keyword evidence="4" id="KW-1185">Reference proteome</keyword>
<dbReference type="InterPro" id="IPR009027">
    <property type="entry name" value="Ribosomal_bL9/RNase_H1_N"/>
</dbReference>
<evidence type="ECO:0000259" key="2">
    <source>
        <dbReference type="Pfam" id="PF01693"/>
    </source>
</evidence>
<dbReference type="SUPFAM" id="SSF55658">
    <property type="entry name" value="L9 N-domain-like"/>
    <property type="match status" value="1"/>
</dbReference>
<dbReference type="EMBL" id="KE504153">
    <property type="protein sequence ID" value="EPS99882.1"/>
    <property type="molecule type" value="Genomic_DNA"/>
</dbReference>
<dbReference type="Pfam" id="PF01693">
    <property type="entry name" value="Cauli_VI"/>
    <property type="match status" value="1"/>
</dbReference>
<evidence type="ECO:0000313" key="4">
    <source>
        <dbReference type="Proteomes" id="UP000015241"/>
    </source>
</evidence>
<name>S8E597_FOMSC</name>
<reference evidence="3 4" key="1">
    <citation type="journal article" date="2012" name="Science">
        <title>The Paleozoic origin of enzymatic lignin decomposition reconstructed from 31 fungal genomes.</title>
        <authorList>
            <person name="Floudas D."/>
            <person name="Binder M."/>
            <person name="Riley R."/>
            <person name="Barry K."/>
            <person name="Blanchette R.A."/>
            <person name="Henrissat B."/>
            <person name="Martinez A.T."/>
            <person name="Otillar R."/>
            <person name="Spatafora J.W."/>
            <person name="Yadav J.S."/>
            <person name="Aerts A."/>
            <person name="Benoit I."/>
            <person name="Boyd A."/>
            <person name="Carlson A."/>
            <person name="Copeland A."/>
            <person name="Coutinho P.M."/>
            <person name="de Vries R.P."/>
            <person name="Ferreira P."/>
            <person name="Findley K."/>
            <person name="Foster B."/>
            <person name="Gaskell J."/>
            <person name="Glotzer D."/>
            <person name="Gorecki P."/>
            <person name="Heitman J."/>
            <person name="Hesse C."/>
            <person name="Hori C."/>
            <person name="Igarashi K."/>
            <person name="Jurgens J.A."/>
            <person name="Kallen N."/>
            <person name="Kersten P."/>
            <person name="Kohler A."/>
            <person name="Kuees U."/>
            <person name="Kumar T.K.A."/>
            <person name="Kuo A."/>
            <person name="LaButti K."/>
            <person name="Larrondo L.F."/>
            <person name="Lindquist E."/>
            <person name="Ling A."/>
            <person name="Lombard V."/>
            <person name="Lucas S."/>
            <person name="Lundell T."/>
            <person name="Martin R."/>
            <person name="McLaughlin D.J."/>
            <person name="Morgenstern I."/>
            <person name="Morin E."/>
            <person name="Murat C."/>
            <person name="Nagy L.G."/>
            <person name="Nolan M."/>
            <person name="Ohm R.A."/>
            <person name="Patyshakuliyeva A."/>
            <person name="Rokas A."/>
            <person name="Ruiz-Duenas F.J."/>
            <person name="Sabat G."/>
            <person name="Salamov A."/>
            <person name="Samejima M."/>
            <person name="Schmutz J."/>
            <person name="Slot J.C."/>
            <person name="St John F."/>
            <person name="Stenlid J."/>
            <person name="Sun H."/>
            <person name="Sun S."/>
            <person name="Syed K."/>
            <person name="Tsang A."/>
            <person name="Wiebenga A."/>
            <person name="Young D."/>
            <person name="Pisabarro A."/>
            <person name="Eastwood D.C."/>
            <person name="Martin F."/>
            <person name="Cullen D."/>
            <person name="Grigoriev I.V."/>
            <person name="Hibbett D.S."/>
        </authorList>
    </citation>
    <scope>NUCLEOTIDE SEQUENCE</scope>
    <source>
        <strain evidence="4">FP-58527</strain>
    </source>
</reference>
<dbReference type="HOGENOM" id="CLU_1348958_0_0_1"/>
<dbReference type="Proteomes" id="UP000015241">
    <property type="component" value="Unassembled WGS sequence"/>
</dbReference>
<dbReference type="AlphaFoldDB" id="S8E597"/>
<dbReference type="OrthoDB" id="2804415at2759"/>
<proteinExistence type="predicted"/>
<evidence type="ECO:0000313" key="3">
    <source>
        <dbReference type="EMBL" id="EPS99882.1"/>
    </source>
</evidence>
<dbReference type="STRING" id="743788.S8E597"/>
<organism evidence="3 4">
    <name type="scientific">Fomitopsis schrenkii</name>
    <name type="common">Brown rot fungus</name>
    <dbReference type="NCBI Taxonomy" id="2126942"/>
    <lineage>
        <taxon>Eukaryota</taxon>
        <taxon>Fungi</taxon>
        <taxon>Dikarya</taxon>
        <taxon>Basidiomycota</taxon>
        <taxon>Agaricomycotina</taxon>
        <taxon>Agaricomycetes</taxon>
        <taxon>Polyporales</taxon>
        <taxon>Fomitopsis</taxon>
    </lineage>
</organism>
<dbReference type="InterPro" id="IPR011320">
    <property type="entry name" value="RNase_H1_N"/>
</dbReference>
<evidence type="ECO:0000256" key="1">
    <source>
        <dbReference type="SAM" id="MobiDB-lite"/>
    </source>
</evidence>
<dbReference type="eggNOG" id="ENOG502R215">
    <property type="taxonomic scope" value="Eukaryota"/>
</dbReference>
<protein>
    <recommendedName>
        <fullName evidence="2">Ribonuclease H1 N-terminal domain-containing protein</fullName>
    </recommendedName>
</protein>
<dbReference type="Gene3D" id="3.40.970.10">
    <property type="entry name" value="Ribonuclease H1, N-terminal domain"/>
    <property type="match status" value="1"/>
</dbReference>
<feature type="compositionally biased region" description="Gly residues" evidence="1">
    <location>
        <begin position="146"/>
        <end position="168"/>
    </location>
</feature>